<evidence type="ECO:0000313" key="2">
    <source>
        <dbReference type="EMBL" id="KDO16565.1"/>
    </source>
</evidence>
<gene>
    <name evidence="2" type="ORF">SPRG_17923</name>
</gene>
<name>A0A067BII6_SAPPC</name>
<dbReference type="EMBL" id="KK584047">
    <property type="protein sequence ID" value="KDO16565.1"/>
    <property type="molecule type" value="Genomic_DNA"/>
</dbReference>
<reference evidence="2 3" key="1">
    <citation type="journal article" date="2013" name="PLoS Genet.">
        <title>Distinctive expansion of potential virulence genes in the genome of the oomycete fish pathogen Saprolegnia parasitica.</title>
        <authorList>
            <person name="Jiang R.H."/>
            <person name="de Bruijn I."/>
            <person name="Haas B.J."/>
            <person name="Belmonte R."/>
            <person name="Lobach L."/>
            <person name="Christie J."/>
            <person name="van den Ackerveken G."/>
            <person name="Bottin A."/>
            <person name="Bulone V."/>
            <person name="Diaz-Moreno S.M."/>
            <person name="Dumas B."/>
            <person name="Fan L."/>
            <person name="Gaulin E."/>
            <person name="Govers F."/>
            <person name="Grenville-Briggs L.J."/>
            <person name="Horner N.R."/>
            <person name="Levin J.Z."/>
            <person name="Mammella M."/>
            <person name="Meijer H.J."/>
            <person name="Morris P."/>
            <person name="Nusbaum C."/>
            <person name="Oome S."/>
            <person name="Phillips A.J."/>
            <person name="van Rooyen D."/>
            <person name="Rzeszutek E."/>
            <person name="Saraiva M."/>
            <person name="Secombes C.J."/>
            <person name="Seidl M.F."/>
            <person name="Snel B."/>
            <person name="Stassen J.H."/>
            <person name="Sykes S."/>
            <person name="Tripathy S."/>
            <person name="van den Berg H."/>
            <person name="Vega-Arreguin J.C."/>
            <person name="Wawra S."/>
            <person name="Young S.K."/>
            <person name="Zeng Q."/>
            <person name="Dieguez-Uribeondo J."/>
            <person name="Russ C."/>
            <person name="Tyler B.M."/>
            <person name="van West P."/>
        </authorList>
    </citation>
    <scope>NUCLEOTIDE SEQUENCE [LARGE SCALE GENOMIC DNA]</scope>
    <source>
        <strain evidence="2 3">CBS 223.65</strain>
    </source>
</reference>
<evidence type="ECO:0000256" key="1">
    <source>
        <dbReference type="SAM" id="MobiDB-lite"/>
    </source>
</evidence>
<dbReference type="VEuPathDB" id="FungiDB:SPRG_17923"/>
<feature type="region of interest" description="Disordered" evidence="1">
    <location>
        <begin position="52"/>
        <end position="75"/>
    </location>
</feature>
<protein>
    <submittedName>
        <fullName evidence="2">Uncharacterized protein</fullName>
    </submittedName>
</protein>
<proteinExistence type="predicted"/>
<keyword evidence="3" id="KW-1185">Reference proteome</keyword>
<dbReference type="RefSeq" id="XP_012212728.1">
    <property type="nucleotide sequence ID" value="XM_012357338.1"/>
</dbReference>
<accession>A0A067BII6</accession>
<dbReference type="KEGG" id="spar:SPRG_17923"/>
<organism evidence="2 3">
    <name type="scientific">Saprolegnia parasitica (strain CBS 223.65)</name>
    <dbReference type="NCBI Taxonomy" id="695850"/>
    <lineage>
        <taxon>Eukaryota</taxon>
        <taxon>Sar</taxon>
        <taxon>Stramenopiles</taxon>
        <taxon>Oomycota</taxon>
        <taxon>Saprolegniomycetes</taxon>
        <taxon>Saprolegniales</taxon>
        <taxon>Saprolegniaceae</taxon>
        <taxon>Saprolegnia</taxon>
    </lineage>
</organism>
<feature type="compositionally biased region" description="Polar residues" evidence="1">
    <location>
        <begin position="52"/>
        <end position="62"/>
    </location>
</feature>
<evidence type="ECO:0000313" key="3">
    <source>
        <dbReference type="Proteomes" id="UP000030745"/>
    </source>
</evidence>
<dbReference type="Proteomes" id="UP000030745">
    <property type="component" value="Unassembled WGS sequence"/>
</dbReference>
<dbReference type="GeneID" id="24139451"/>
<dbReference type="AlphaFoldDB" id="A0A067BII6"/>
<feature type="compositionally biased region" description="Basic residues" evidence="1">
    <location>
        <begin position="64"/>
        <end position="75"/>
    </location>
</feature>
<sequence>MAPSVMSLSRPTWLPAVPPRAFVKRRPRPRTRSFAAFTPTVATTLQANTMMANGSGVTSSVGTKKIKQPPHPRAR</sequence>